<keyword evidence="2 3" id="KW-0408">Iron</keyword>
<protein>
    <submittedName>
        <fullName evidence="5">2-oxoglutarate (2OG) and Fe(II)-dependent oxygenase superfamily protein</fullName>
    </submittedName>
</protein>
<dbReference type="AlphaFoldDB" id="A0ABD1SNH3"/>
<dbReference type="PANTHER" id="PTHR47990">
    <property type="entry name" value="2-OXOGLUTARATE (2OG) AND FE(II)-DEPENDENT OXYGENASE SUPERFAMILY PROTEIN-RELATED"/>
    <property type="match status" value="1"/>
</dbReference>
<dbReference type="SUPFAM" id="SSF51197">
    <property type="entry name" value="Clavaminate synthase-like"/>
    <property type="match status" value="1"/>
</dbReference>
<keyword evidence="3" id="KW-0560">Oxidoreductase</keyword>
<proteinExistence type="inferred from homology"/>
<dbReference type="InterPro" id="IPR026992">
    <property type="entry name" value="DIOX_N"/>
</dbReference>
<dbReference type="GO" id="GO:0002238">
    <property type="term" value="P:response to molecule of fungal origin"/>
    <property type="evidence" value="ECO:0007669"/>
    <property type="project" value="UniProtKB-ARBA"/>
</dbReference>
<dbReference type="Gene3D" id="2.60.120.330">
    <property type="entry name" value="B-lactam Antibiotic, Isopenicillin N Synthase, Chain"/>
    <property type="match status" value="1"/>
</dbReference>
<keyword evidence="1 3" id="KW-0479">Metal-binding</keyword>
<accession>A0ABD1SNH3</accession>
<dbReference type="Pfam" id="PF14226">
    <property type="entry name" value="DIOX_N"/>
    <property type="match status" value="1"/>
</dbReference>
<comment type="similarity">
    <text evidence="3">Belongs to the iron/ascorbate-dependent oxidoreductase family.</text>
</comment>
<dbReference type="InterPro" id="IPR044861">
    <property type="entry name" value="IPNS-like_FE2OG_OXY"/>
</dbReference>
<organism evidence="5 6">
    <name type="scientific">Forsythia ovata</name>
    <dbReference type="NCBI Taxonomy" id="205694"/>
    <lineage>
        <taxon>Eukaryota</taxon>
        <taxon>Viridiplantae</taxon>
        <taxon>Streptophyta</taxon>
        <taxon>Embryophyta</taxon>
        <taxon>Tracheophyta</taxon>
        <taxon>Spermatophyta</taxon>
        <taxon>Magnoliopsida</taxon>
        <taxon>eudicotyledons</taxon>
        <taxon>Gunneridae</taxon>
        <taxon>Pentapetalae</taxon>
        <taxon>asterids</taxon>
        <taxon>lamiids</taxon>
        <taxon>Lamiales</taxon>
        <taxon>Oleaceae</taxon>
        <taxon>Forsythieae</taxon>
        <taxon>Forsythia</taxon>
    </lineage>
</organism>
<dbReference type="GO" id="GO:0009805">
    <property type="term" value="P:coumarin biosynthetic process"/>
    <property type="evidence" value="ECO:0007669"/>
    <property type="project" value="UniProtKB-ARBA"/>
</dbReference>
<dbReference type="InterPro" id="IPR027443">
    <property type="entry name" value="IPNS-like_sf"/>
</dbReference>
<keyword evidence="6" id="KW-1185">Reference proteome</keyword>
<dbReference type="InterPro" id="IPR005123">
    <property type="entry name" value="Oxoglu/Fe-dep_dioxygenase_dom"/>
</dbReference>
<evidence type="ECO:0000256" key="2">
    <source>
        <dbReference type="ARBA" id="ARBA00023004"/>
    </source>
</evidence>
<sequence length="346" mass="39261">MSQSDNLESYPPFFRPNHDIDSSENACKTSVNSDSDSDCLPVIDFLCMNPENLSQVCRDCGMFRLVNHGVPLNLLNQLQDHAKKLFSLTFEAKQDLFSSSSSSSSCCSPIAYFWGTPALTPSGDALKKGSGTQDHNWLEGLNVSLTQVSQFQYEDPLLESFRSLLEEYGRQQCRVAKTLFSTMAHDLKLCSTKSQSYLSLPTGILRVYRYFRCMDSHKRWGIDVHTDSSVISILHQDEVQGLQVFKDNQWLDVKSIHNTLIVNVGDMAQAMSDDKYLSVKHRVKVNKEKERISIGYFVFPADDAVIECSKYKPFTYADFRTEVQKDLKTLGFKIGLQKFKSTQENT</sequence>
<dbReference type="Proteomes" id="UP001604277">
    <property type="component" value="Unassembled WGS sequence"/>
</dbReference>
<feature type="domain" description="Fe2OG dioxygenase" evidence="4">
    <location>
        <begin position="200"/>
        <end position="300"/>
    </location>
</feature>
<evidence type="ECO:0000256" key="3">
    <source>
        <dbReference type="RuleBase" id="RU003682"/>
    </source>
</evidence>
<dbReference type="GO" id="GO:0046872">
    <property type="term" value="F:metal ion binding"/>
    <property type="evidence" value="ECO:0007669"/>
    <property type="project" value="UniProtKB-KW"/>
</dbReference>
<dbReference type="EMBL" id="JBFOLJ010000010">
    <property type="protein sequence ID" value="KAL2502263.1"/>
    <property type="molecule type" value="Genomic_DNA"/>
</dbReference>
<dbReference type="Pfam" id="PF03171">
    <property type="entry name" value="2OG-FeII_Oxy"/>
    <property type="match status" value="1"/>
</dbReference>
<name>A0ABD1SNH3_9LAMI</name>
<evidence type="ECO:0000256" key="1">
    <source>
        <dbReference type="ARBA" id="ARBA00022723"/>
    </source>
</evidence>
<dbReference type="GO" id="GO:0016706">
    <property type="term" value="F:2-oxoglutarate-dependent dioxygenase activity"/>
    <property type="evidence" value="ECO:0007669"/>
    <property type="project" value="UniProtKB-ARBA"/>
</dbReference>
<evidence type="ECO:0000313" key="6">
    <source>
        <dbReference type="Proteomes" id="UP001604277"/>
    </source>
</evidence>
<dbReference type="PRINTS" id="PR00682">
    <property type="entry name" value="IPNSYNTHASE"/>
</dbReference>
<gene>
    <name evidence="5" type="ORF">Fot_36111</name>
</gene>
<dbReference type="PROSITE" id="PS51471">
    <property type="entry name" value="FE2OG_OXY"/>
    <property type="match status" value="1"/>
</dbReference>
<dbReference type="InterPro" id="IPR050231">
    <property type="entry name" value="Iron_ascorbate_oxido_reductase"/>
</dbReference>
<comment type="caution">
    <text evidence="5">The sequence shown here is derived from an EMBL/GenBank/DDBJ whole genome shotgun (WGS) entry which is preliminary data.</text>
</comment>
<evidence type="ECO:0000259" key="4">
    <source>
        <dbReference type="PROSITE" id="PS51471"/>
    </source>
</evidence>
<reference evidence="6" key="1">
    <citation type="submission" date="2024-07" db="EMBL/GenBank/DDBJ databases">
        <title>Two chromosome-level genome assemblies of Korean endemic species Abeliophyllum distichum and Forsythia ovata (Oleaceae).</title>
        <authorList>
            <person name="Jang H."/>
        </authorList>
    </citation>
    <scope>NUCLEOTIDE SEQUENCE [LARGE SCALE GENOMIC DNA]</scope>
</reference>
<evidence type="ECO:0000313" key="5">
    <source>
        <dbReference type="EMBL" id="KAL2502263.1"/>
    </source>
</evidence>